<feature type="transmembrane region" description="Helical" evidence="1">
    <location>
        <begin position="35"/>
        <end position="52"/>
    </location>
</feature>
<organism evidence="2 3">
    <name type="scientific">Flintibacter hominis</name>
    <dbReference type="NCBI Taxonomy" id="2763048"/>
    <lineage>
        <taxon>Bacteria</taxon>
        <taxon>Bacillati</taxon>
        <taxon>Bacillota</taxon>
        <taxon>Clostridia</taxon>
        <taxon>Eubacteriales</taxon>
        <taxon>Flintibacter</taxon>
    </lineage>
</organism>
<dbReference type="RefSeq" id="WP_147570671.1">
    <property type="nucleotide sequence ID" value="NZ_JACOPO010000004.1"/>
</dbReference>
<dbReference type="Proteomes" id="UP000628736">
    <property type="component" value="Unassembled WGS sequence"/>
</dbReference>
<dbReference type="EMBL" id="JACOPO010000004">
    <property type="protein sequence ID" value="MBC5722649.1"/>
    <property type="molecule type" value="Genomic_DNA"/>
</dbReference>
<keyword evidence="1" id="KW-1133">Transmembrane helix</keyword>
<dbReference type="AlphaFoldDB" id="A0A8J6M6D5"/>
<protein>
    <submittedName>
        <fullName evidence="2">DUF4491 family protein</fullName>
    </submittedName>
</protein>
<gene>
    <name evidence="2" type="ORF">H8S11_07470</name>
</gene>
<reference evidence="2" key="1">
    <citation type="submission" date="2020-08" db="EMBL/GenBank/DDBJ databases">
        <title>Genome public.</title>
        <authorList>
            <person name="Liu C."/>
            <person name="Sun Q."/>
        </authorList>
    </citation>
    <scope>NUCLEOTIDE SEQUENCE</scope>
    <source>
        <strain evidence="2">NSJ-23</strain>
    </source>
</reference>
<keyword evidence="1" id="KW-0812">Transmembrane</keyword>
<feature type="transmembrane region" description="Helical" evidence="1">
    <location>
        <begin position="6"/>
        <end position="23"/>
    </location>
</feature>
<sequence>MNLEGIITAVLCFACIGLFHPIVIRAEYHWSARCWPFFLLAGLVFLGCSLLVDNSIGASALGVLGCSCLWSILELKQQEKRVAKGWFPSNPKRVSKQNNSRSHA</sequence>
<dbReference type="Pfam" id="PF14898">
    <property type="entry name" value="DUF4491"/>
    <property type="match status" value="1"/>
</dbReference>
<evidence type="ECO:0000313" key="2">
    <source>
        <dbReference type="EMBL" id="MBC5722649.1"/>
    </source>
</evidence>
<evidence type="ECO:0000256" key="1">
    <source>
        <dbReference type="SAM" id="Phobius"/>
    </source>
</evidence>
<accession>A0A8J6M6D5</accession>
<name>A0A8J6M6D5_9FIRM</name>
<keyword evidence="1" id="KW-0472">Membrane</keyword>
<evidence type="ECO:0000313" key="3">
    <source>
        <dbReference type="Proteomes" id="UP000628736"/>
    </source>
</evidence>
<proteinExistence type="predicted"/>
<feature type="transmembrane region" description="Helical" evidence="1">
    <location>
        <begin position="58"/>
        <end position="75"/>
    </location>
</feature>
<dbReference type="InterPro" id="IPR027890">
    <property type="entry name" value="DUF4491"/>
</dbReference>
<keyword evidence="3" id="KW-1185">Reference proteome</keyword>
<comment type="caution">
    <text evidence="2">The sequence shown here is derived from an EMBL/GenBank/DDBJ whole genome shotgun (WGS) entry which is preliminary data.</text>
</comment>